<organism evidence="7 8">
    <name type="scientific">Boothiomyces macroporosus</name>
    <dbReference type="NCBI Taxonomy" id="261099"/>
    <lineage>
        <taxon>Eukaryota</taxon>
        <taxon>Fungi</taxon>
        <taxon>Fungi incertae sedis</taxon>
        <taxon>Chytridiomycota</taxon>
        <taxon>Chytridiomycota incertae sedis</taxon>
        <taxon>Chytridiomycetes</taxon>
        <taxon>Rhizophydiales</taxon>
        <taxon>Terramycetaceae</taxon>
        <taxon>Boothiomyces</taxon>
    </lineage>
</organism>
<dbReference type="GO" id="GO:0016020">
    <property type="term" value="C:membrane"/>
    <property type="evidence" value="ECO:0007669"/>
    <property type="project" value="InterPro"/>
</dbReference>
<dbReference type="Gene3D" id="3.30.465.10">
    <property type="match status" value="1"/>
</dbReference>
<dbReference type="Gene3D" id="3.30.70.2520">
    <property type="match status" value="1"/>
</dbReference>
<evidence type="ECO:0000256" key="1">
    <source>
        <dbReference type="ARBA" id="ARBA00005083"/>
    </source>
</evidence>
<feature type="chain" id="PRO_5042081339" description="D-arabinono-1,4-lactone oxidase" evidence="5">
    <location>
        <begin position="21"/>
        <end position="522"/>
    </location>
</feature>
<dbReference type="PANTHER" id="PTHR43762">
    <property type="entry name" value="L-GULONOLACTONE OXIDASE"/>
    <property type="match status" value="1"/>
</dbReference>
<accession>A0AAD5Y562</accession>
<evidence type="ECO:0000259" key="6">
    <source>
        <dbReference type="PROSITE" id="PS51387"/>
    </source>
</evidence>
<dbReference type="InterPro" id="IPR016166">
    <property type="entry name" value="FAD-bd_PCMH"/>
</dbReference>
<dbReference type="EMBL" id="JADGKB010000145">
    <property type="protein sequence ID" value="KAJ3252324.1"/>
    <property type="molecule type" value="Genomic_DNA"/>
</dbReference>
<dbReference type="EC" id="1.1.3.37" evidence="2"/>
<dbReference type="GO" id="GO:0071949">
    <property type="term" value="F:FAD binding"/>
    <property type="evidence" value="ECO:0007669"/>
    <property type="project" value="InterPro"/>
</dbReference>
<dbReference type="InterPro" id="IPR016169">
    <property type="entry name" value="FAD-bd_PCMH_sub2"/>
</dbReference>
<evidence type="ECO:0000313" key="8">
    <source>
        <dbReference type="Proteomes" id="UP001210925"/>
    </source>
</evidence>
<dbReference type="InterPro" id="IPR007173">
    <property type="entry name" value="ALO_C"/>
</dbReference>
<keyword evidence="3" id="KW-0560">Oxidoreductase</keyword>
<dbReference type="InterPro" id="IPR010031">
    <property type="entry name" value="FAD_lactone_oxidase-like"/>
</dbReference>
<dbReference type="GO" id="GO:0003885">
    <property type="term" value="F:D-arabinono-1,4-lactone oxidase activity"/>
    <property type="evidence" value="ECO:0007669"/>
    <property type="project" value="UniProtKB-EC"/>
</dbReference>
<keyword evidence="8" id="KW-1185">Reference proteome</keyword>
<sequence>MKFALLTSLVFATSVYNAEGFIVCNPSQVVSPNSTTDVQTIIQQAAASGTSVKAIAAGHSTNYIICPQDGGISIRMDNMDSIVSYDSDKLQVTVQGGAPLVKFFKDLIPLGMSVDYGAITVAGSIATGAHSSSLKVQSGVADHIIAVKLVNGLGDVVEIKKGDPDFLAVHTNLGALGILTEVTFQAVRLFKVKGQQIDLSNRIDTLPDDIVGLVEQHDYANLYWFADNNAAILHTYNKVDPSTPGNGYRTTWDPSFSSVVPWVYYKAIAELNKIGTENEMCLLAETRAIQLKSRETTEDVGYLGDMYMGHICKGSSCLFPQVDDVEFAVPLDKISSVLKDIKSITDATKICFPVFGLYVRFGLGSETLQGPTRNGAVAYVELHVLRTTDNTPHLGFAAVDEIRQLLSKKYKAQAHYGKNFPVDFYGTDNQDFNDIAARYDPIGIFQNNFLQSRKLNASQITDPQCAFNRKCVCQTDAHCYPGWVCSTGTWYKDANVCKKGKGLHCERGDECASGSCSWLKCQ</sequence>
<dbReference type="Proteomes" id="UP001210925">
    <property type="component" value="Unassembled WGS sequence"/>
</dbReference>
<evidence type="ECO:0000256" key="3">
    <source>
        <dbReference type="ARBA" id="ARBA00023002"/>
    </source>
</evidence>
<comment type="caution">
    <text evidence="7">The sequence shown here is derived from an EMBL/GenBank/DDBJ whole genome shotgun (WGS) entry which is preliminary data.</text>
</comment>
<evidence type="ECO:0000256" key="5">
    <source>
        <dbReference type="SAM" id="SignalP"/>
    </source>
</evidence>
<name>A0AAD5Y562_9FUNG</name>
<dbReference type="PROSITE" id="PS51387">
    <property type="entry name" value="FAD_PCMH"/>
    <property type="match status" value="1"/>
</dbReference>
<protein>
    <recommendedName>
        <fullName evidence="2">D-arabinono-1,4-lactone oxidase</fullName>
        <ecNumber evidence="2">1.1.3.37</ecNumber>
    </recommendedName>
    <alternativeName>
        <fullName evidence="4">L-galactono-gamma-lactone oxidase</fullName>
    </alternativeName>
</protein>
<dbReference type="SUPFAM" id="SSF56176">
    <property type="entry name" value="FAD-binding/transporter-associated domain-like"/>
    <property type="match status" value="1"/>
</dbReference>
<dbReference type="Gene3D" id="3.30.43.10">
    <property type="entry name" value="Uridine Diphospho-n-acetylenolpyruvylglucosamine Reductase, domain 2"/>
    <property type="match status" value="1"/>
</dbReference>
<comment type="pathway">
    <text evidence="1">Cofactor biosynthesis; D-erythroascorbate biosynthesis; dehydro-D-arabinono-1,4-lactone from D-arabinose: step 2/2.</text>
</comment>
<dbReference type="InterPro" id="IPR016167">
    <property type="entry name" value="FAD-bd_PCMH_sub1"/>
</dbReference>
<dbReference type="PANTHER" id="PTHR43762:SF1">
    <property type="entry name" value="D-ARABINONO-1,4-LACTONE OXIDASE"/>
    <property type="match status" value="1"/>
</dbReference>
<dbReference type="InterPro" id="IPR055154">
    <property type="entry name" value="GULLO2-like_C"/>
</dbReference>
<dbReference type="InterPro" id="IPR006094">
    <property type="entry name" value="Oxid_FAD_bind_N"/>
</dbReference>
<dbReference type="Pfam" id="PF01565">
    <property type="entry name" value="FAD_binding_4"/>
    <property type="match status" value="1"/>
</dbReference>
<evidence type="ECO:0000256" key="4">
    <source>
        <dbReference type="ARBA" id="ARBA00033418"/>
    </source>
</evidence>
<dbReference type="Pfam" id="PF22906">
    <property type="entry name" value="GULLO2-like_3rd"/>
    <property type="match status" value="1"/>
</dbReference>
<evidence type="ECO:0000313" key="7">
    <source>
        <dbReference type="EMBL" id="KAJ3252324.1"/>
    </source>
</evidence>
<dbReference type="PIRSF" id="PIRSF000136">
    <property type="entry name" value="LGO_GLO"/>
    <property type="match status" value="1"/>
</dbReference>
<evidence type="ECO:0000256" key="2">
    <source>
        <dbReference type="ARBA" id="ARBA00013136"/>
    </source>
</evidence>
<keyword evidence="5" id="KW-0732">Signal</keyword>
<dbReference type="Pfam" id="PF04030">
    <property type="entry name" value="ALO"/>
    <property type="match status" value="1"/>
</dbReference>
<proteinExistence type="predicted"/>
<feature type="signal peptide" evidence="5">
    <location>
        <begin position="1"/>
        <end position="20"/>
    </location>
</feature>
<reference evidence="7" key="1">
    <citation type="submission" date="2020-05" db="EMBL/GenBank/DDBJ databases">
        <title>Phylogenomic resolution of chytrid fungi.</title>
        <authorList>
            <person name="Stajich J.E."/>
            <person name="Amses K."/>
            <person name="Simmons R."/>
            <person name="Seto K."/>
            <person name="Myers J."/>
            <person name="Bonds A."/>
            <person name="Quandt C.A."/>
            <person name="Barry K."/>
            <person name="Liu P."/>
            <person name="Grigoriev I."/>
            <person name="Longcore J.E."/>
            <person name="James T.Y."/>
        </authorList>
    </citation>
    <scope>NUCLEOTIDE SEQUENCE</scope>
    <source>
        <strain evidence="7">PLAUS21</strain>
    </source>
</reference>
<feature type="domain" description="FAD-binding PCMH-type" evidence="6">
    <location>
        <begin position="22"/>
        <end position="189"/>
    </location>
</feature>
<dbReference type="InterPro" id="IPR036318">
    <property type="entry name" value="FAD-bd_PCMH-like_sf"/>
</dbReference>
<gene>
    <name evidence="7" type="ORF">HK103_001630</name>
</gene>
<dbReference type="AlphaFoldDB" id="A0AAD5Y562"/>